<dbReference type="Pfam" id="PF01381">
    <property type="entry name" value="HTH_3"/>
    <property type="match status" value="1"/>
</dbReference>
<dbReference type="EMBL" id="DWUW01000173">
    <property type="protein sequence ID" value="HJD31534.1"/>
    <property type="molecule type" value="Genomic_DNA"/>
</dbReference>
<gene>
    <name evidence="2" type="ORF">H9912_06285</name>
</gene>
<protein>
    <submittedName>
        <fullName evidence="2">Helix-turn-helix transcriptional regulator</fullName>
    </submittedName>
</protein>
<dbReference type="GO" id="GO:0003677">
    <property type="term" value="F:DNA binding"/>
    <property type="evidence" value="ECO:0007669"/>
    <property type="project" value="InterPro"/>
</dbReference>
<dbReference type="InterPro" id="IPR001387">
    <property type="entry name" value="Cro/C1-type_HTH"/>
</dbReference>
<evidence type="ECO:0000313" key="2">
    <source>
        <dbReference type="EMBL" id="HJD31534.1"/>
    </source>
</evidence>
<accession>A0A9D2QXE0</accession>
<reference evidence="2" key="1">
    <citation type="journal article" date="2021" name="PeerJ">
        <title>Extensive microbial diversity within the chicken gut microbiome revealed by metagenomics and culture.</title>
        <authorList>
            <person name="Gilroy R."/>
            <person name="Ravi A."/>
            <person name="Getino M."/>
            <person name="Pursley I."/>
            <person name="Horton D.L."/>
            <person name="Alikhan N.F."/>
            <person name="Baker D."/>
            <person name="Gharbi K."/>
            <person name="Hall N."/>
            <person name="Watson M."/>
            <person name="Adriaenssens E.M."/>
            <person name="Foster-Nyarko E."/>
            <person name="Jarju S."/>
            <person name="Secka A."/>
            <person name="Antonio M."/>
            <person name="Oren A."/>
            <person name="Chaudhuri R.R."/>
            <person name="La Ragione R."/>
            <person name="Hildebrand F."/>
            <person name="Pallen M.J."/>
        </authorList>
    </citation>
    <scope>NUCLEOTIDE SEQUENCE</scope>
    <source>
        <strain evidence="2">ChiHjej8B7-25341</strain>
    </source>
</reference>
<proteinExistence type="predicted"/>
<dbReference type="SUPFAM" id="SSF47413">
    <property type="entry name" value="lambda repressor-like DNA-binding domains"/>
    <property type="match status" value="1"/>
</dbReference>
<dbReference type="CDD" id="cd00093">
    <property type="entry name" value="HTH_XRE"/>
    <property type="match status" value="1"/>
</dbReference>
<comment type="caution">
    <text evidence="2">The sequence shown here is derived from an EMBL/GenBank/DDBJ whole genome shotgun (WGS) entry which is preliminary data.</text>
</comment>
<sequence length="213" mass="25093">MIPAYDKVYLEKARTALGRMLDFAVYDLKYGLEDFFSLFLASGTADRFEHGDFTLLVGMSGTELAYEVLEQSGIVQKRTRPKYTMNRSEEYWTGWALAYYQWERAGSFSEIVRCVPICRIRELYFPYHEMDIRHFCDRMDELYRRGETETNLKRMRKNAGLSQSGLAELTGISVRTIQQYEQRQKSINHAQVDYLVRFSRALDCDVMDLVERF</sequence>
<organism evidence="2 3">
    <name type="scientific">Candidatus Eisenbergiella stercorigallinarum</name>
    <dbReference type="NCBI Taxonomy" id="2838557"/>
    <lineage>
        <taxon>Bacteria</taxon>
        <taxon>Bacillati</taxon>
        <taxon>Bacillota</taxon>
        <taxon>Clostridia</taxon>
        <taxon>Lachnospirales</taxon>
        <taxon>Lachnospiraceae</taxon>
        <taxon>Eisenbergiella</taxon>
    </lineage>
</organism>
<dbReference type="AlphaFoldDB" id="A0A9D2QXE0"/>
<evidence type="ECO:0000259" key="1">
    <source>
        <dbReference type="PROSITE" id="PS50943"/>
    </source>
</evidence>
<dbReference type="PROSITE" id="PS50943">
    <property type="entry name" value="HTH_CROC1"/>
    <property type="match status" value="1"/>
</dbReference>
<reference evidence="2" key="2">
    <citation type="submission" date="2021-04" db="EMBL/GenBank/DDBJ databases">
        <authorList>
            <person name="Gilroy R."/>
        </authorList>
    </citation>
    <scope>NUCLEOTIDE SEQUENCE</scope>
    <source>
        <strain evidence="2">ChiHjej8B7-25341</strain>
    </source>
</reference>
<dbReference type="Proteomes" id="UP000823851">
    <property type="component" value="Unassembled WGS sequence"/>
</dbReference>
<name>A0A9D2QXE0_9FIRM</name>
<evidence type="ECO:0000313" key="3">
    <source>
        <dbReference type="Proteomes" id="UP000823851"/>
    </source>
</evidence>
<dbReference type="InterPro" id="IPR010982">
    <property type="entry name" value="Lambda_DNA-bd_dom_sf"/>
</dbReference>
<dbReference type="SMART" id="SM00530">
    <property type="entry name" value="HTH_XRE"/>
    <property type="match status" value="1"/>
</dbReference>
<feature type="domain" description="HTH cro/C1-type" evidence="1">
    <location>
        <begin position="152"/>
        <end position="209"/>
    </location>
</feature>
<dbReference type="Gene3D" id="1.10.260.40">
    <property type="entry name" value="lambda repressor-like DNA-binding domains"/>
    <property type="match status" value="1"/>
</dbReference>